<name>A0ABM5X4U9_9DEIO</name>
<dbReference type="SUPFAM" id="SSF103473">
    <property type="entry name" value="MFS general substrate transporter"/>
    <property type="match status" value="1"/>
</dbReference>
<feature type="transmembrane region" description="Helical" evidence="5">
    <location>
        <begin position="148"/>
        <end position="172"/>
    </location>
</feature>
<proteinExistence type="predicted"/>
<feature type="transmembrane region" description="Helical" evidence="5">
    <location>
        <begin position="294"/>
        <end position="312"/>
    </location>
</feature>
<evidence type="ECO:0000256" key="4">
    <source>
        <dbReference type="ARBA" id="ARBA00023136"/>
    </source>
</evidence>
<evidence type="ECO:0000259" key="6">
    <source>
        <dbReference type="PROSITE" id="PS50850"/>
    </source>
</evidence>
<evidence type="ECO:0000256" key="1">
    <source>
        <dbReference type="ARBA" id="ARBA00004141"/>
    </source>
</evidence>
<dbReference type="PANTHER" id="PTHR23528">
    <property type="match status" value="1"/>
</dbReference>
<feature type="transmembrane region" description="Helical" evidence="5">
    <location>
        <begin position="83"/>
        <end position="105"/>
    </location>
</feature>
<keyword evidence="3 5" id="KW-1133">Transmembrane helix</keyword>
<feature type="transmembrane region" description="Helical" evidence="5">
    <location>
        <begin position="178"/>
        <end position="199"/>
    </location>
</feature>
<dbReference type="PANTHER" id="PTHR23528:SF1">
    <property type="entry name" value="MAJOR FACILITATOR SUPERFAMILY (MFS) PROFILE DOMAIN-CONTAINING PROTEIN"/>
    <property type="match status" value="1"/>
</dbReference>
<keyword evidence="8" id="KW-1185">Reference proteome</keyword>
<evidence type="ECO:0000256" key="5">
    <source>
        <dbReference type="SAM" id="Phobius"/>
    </source>
</evidence>
<dbReference type="EMBL" id="CP013910">
    <property type="protein sequence ID" value="ALW88680.1"/>
    <property type="molecule type" value="Genomic_DNA"/>
</dbReference>
<evidence type="ECO:0000256" key="2">
    <source>
        <dbReference type="ARBA" id="ARBA00022692"/>
    </source>
</evidence>
<dbReference type="InterPro" id="IPR036259">
    <property type="entry name" value="MFS_trans_sf"/>
</dbReference>
<sequence>MTPASTSRPRVSPWVLSAFWFGSAFHWLLLLLILMPENVVTFVGEDRKGTFLGLLAGIGAVMALVLPPLVGAHSDRTGKRLPYLRMGLIVNLVGLAVMALAASALGGMAGFWVYLLGFLLVQFGNNFATAPYSALIPELVAPGERGRYSGVMAMLQALGQLLGAVSAVVIGLLKLPVLVSFVLIALLLIGPALVTLRGVPEPDTVVPRPAGGPTMSWRQLFAHQPFLWVFVTRVLFSLGQYSVQPFLQYYNKDVLRQSDAGTSTSVMLLCIIVGSIASASLGGRISDRVGRKPVIYVAGTLMAAAALLLLVAPSFGAALALAGAFGLGFGAFTSVDWALGSDAMPSQSSYARDMGIWHVAFVAPQMSSAPQGALLDWGNAQGGNLGYTLVFGIAAVCFILGVILIRNVPDTRRAAA</sequence>
<dbReference type="Proteomes" id="UP000060071">
    <property type="component" value="Chromosome"/>
</dbReference>
<dbReference type="InterPro" id="IPR011701">
    <property type="entry name" value="MFS"/>
</dbReference>
<dbReference type="PROSITE" id="PS50850">
    <property type="entry name" value="MFS"/>
    <property type="match status" value="1"/>
</dbReference>
<feature type="domain" description="Major facilitator superfamily (MFS) profile" evidence="6">
    <location>
        <begin position="12"/>
        <end position="413"/>
    </location>
</feature>
<feature type="transmembrane region" description="Helical" evidence="5">
    <location>
        <begin position="12"/>
        <end position="35"/>
    </location>
</feature>
<dbReference type="RefSeq" id="WP_062158006.1">
    <property type="nucleotide sequence ID" value="NZ_CP013910.1"/>
</dbReference>
<feature type="transmembrane region" description="Helical" evidence="5">
    <location>
        <begin position="220"/>
        <end position="243"/>
    </location>
</feature>
<evidence type="ECO:0000313" key="7">
    <source>
        <dbReference type="EMBL" id="ALW88680.1"/>
    </source>
</evidence>
<reference evidence="7 8" key="1">
    <citation type="submission" date="2015-12" db="EMBL/GenBank/DDBJ databases">
        <authorList>
            <person name="Kim M.K."/>
            <person name="Srinivasan S."/>
            <person name="Lee J.-J."/>
            <person name="Kim K."/>
        </authorList>
    </citation>
    <scope>NUCLEOTIDE SEQUENCE [LARGE SCALE GENOMIC DNA]</scope>
    <source>
        <strain evidence="7 8">BM2</strain>
    </source>
</reference>
<accession>A0ABM5X4U9</accession>
<dbReference type="InterPro" id="IPR020846">
    <property type="entry name" value="MFS_dom"/>
</dbReference>
<keyword evidence="4 5" id="KW-0472">Membrane</keyword>
<keyword evidence="2 5" id="KW-0812">Transmembrane</keyword>
<comment type="subcellular location">
    <subcellularLocation>
        <location evidence="1">Membrane</location>
        <topology evidence="1">Multi-pass membrane protein</topology>
    </subcellularLocation>
</comment>
<dbReference type="PROSITE" id="PS00216">
    <property type="entry name" value="SUGAR_TRANSPORT_1"/>
    <property type="match status" value="1"/>
</dbReference>
<dbReference type="InterPro" id="IPR005829">
    <property type="entry name" value="Sugar_transporter_CS"/>
</dbReference>
<dbReference type="Gene3D" id="1.20.1250.20">
    <property type="entry name" value="MFS general substrate transporter like domains"/>
    <property type="match status" value="2"/>
</dbReference>
<feature type="transmembrane region" description="Helical" evidence="5">
    <location>
        <begin position="50"/>
        <end position="71"/>
    </location>
</feature>
<feature type="transmembrane region" description="Helical" evidence="5">
    <location>
        <begin position="387"/>
        <end position="405"/>
    </location>
</feature>
<dbReference type="Pfam" id="PF07690">
    <property type="entry name" value="MFS_1"/>
    <property type="match status" value="1"/>
</dbReference>
<gene>
    <name evidence="7" type="ORF">AUC44_07035</name>
</gene>
<protein>
    <submittedName>
        <fullName evidence="7">MFS transporter</fullName>
    </submittedName>
</protein>
<evidence type="ECO:0000256" key="3">
    <source>
        <dbReference type="ARBA" id="ARBA00022989"/>
    </source>
</evidence>
<feature type="transmembrane region" description="Helical" evidence="5">
    <location>
        <begin position="318"/>
        <end position="338"/>
    </location>
</feature>
<feature type="transmembrane region" description="Helical" evidence="5">
    <location>
        <begin position="263"/>
        <end position="282"/>
    </location>
</feature>
<evidence type="ECO:0000313" key="8">
    <source>
        <dbReference type="Proteomes" id="UP000060071"/>
    </source>
</evidence>
<organism evidence="7 8">
    <name type="scientific">Deinococcus actinosclerus</name>
    <dbReference type="NCBI Taxonomy" id="1768108"/>
    <lineage>
        <taxon>Bacteria</taxon>
        <taxon>Thermotogati</taxon>
        <taxon>Deinococcota</taxon>
        <taxon>Deinococci</taxon>
        <taxon>Deinococcales</taxon>
        <taxon>Deinococcaceae</taxon>
        <taxon>Deinococcus</taxon>
    </lineage>
</organism>